<dbReference type="AlphaFoldDB" id="A0A6P6BCS0"/>
<accession>A0A6P6BCS0</accession>
<evidence type="ECO:0000256" key="1">
    <source>
        <dbReference type="SAM" id="MobiDB-lite"/>
    </source>
</evidence>
<sequence>MGGCATKPKALKDDEGEVPVPDPEPTKEPVPAVPEAKEAADVATEGEKKAEADVVNEIVKAKEVVNDDKVDDQANKRQSLSNLFKENEKKGSAESDNTPSEQTKSESLESVKQESLEPVKIESLAPVQIKSVEPVKQEPEKQAPSDTTDKLKEAYVTMDQETKEPEKPTEQTYKPEPVSVAPRKIESVQSIEAKPAPEAAAAAAVNVLETKNKETSADDKKGKKEVAK</sequence>
<dbReference type="OrthoDB" id="1939052at2759"/>
<feature type="compositionally biased region" description="Basic and acidic residues" evidence="1">
    <location>
        <begin position="66"/>
        <end position="75"/>
    </location>
</feature>
<feature type="compositionally biased region" description="Basic and acidic residues" evidence="1">
    <location>
        <begin position="35"/>
        <end position="52"/>
    </location>
</feature>
<name>A0A6P6BCS0_DURZI</name>
<evidence type="ECO:0000313" key="2">
    <source>
        <dbReference type="Proteomes" id="UP000515121"/>
    </source>
</evidence>
<dbReference type="RefSeq" id="XP_022774871.1">
    <property type="nucleotide sequence ID" value="XM_022919136.1"/>
</dbReference>
<feature type="region of interest" description="Disordered" evidence="1">
    <location>
        <begin position="66"/>
        <end position="182"/>
    </location>
</feature>
<dbReference type="KEGG" id="dzi:111316902"/>
<feature type="region of interest" description="Disordered" evidence="1">
    <location>
        <begin position="1"/>
        <end position="53"/>
    </location>
</feature>
<proteinExistence type="predicted"/>
<dbReference type="Proteomes" id="UP000515121">
    <property type="component" value="Unplaced"/>
</dbReference>
<dbReference type="GeneID" id="111316902"/>
<organism evidence="2 3">
    <name type="scientific">Durio zibethinus</name>
    <name type="common">Durian</name>
    <dbReference type="NCBI Taxonomy" id="66656"/>
    <lineage>
        <taxon>Eukaryota</taxon>
        <taxon>Viridiplantae</taxon>
        <taxon>Streptophyta</taxon>
        <taxon>Embryophyta</taxon>
        <taxon>Tracheophyta</taxon>
        <taxon>Spermatophyta</taxon>
        <taxon>Magnoliopsida</taxon>
        <taxon>eudicotyledons</taxon>
        <taxon>Gunneridae</taxon>
        <taxon>Pentapetalae</taxon>
        <taxon>rosids</taxon>
        <taxon>malvids</taxon>
        <taxon>Malvales</taxon>
        <taxon>Malvaceae</taxon>
        <taxon>Helicteroideae</taxon>
        <taxon>Durio</taxon>
    </lineage>
</organism>
<feature type="compositionally biased region" description="Basic and acidic residues" evidence="1">
    <location>
        <begin position="133"/>
        <end position="153"/>
    </location>
</feature>
<evidence type="ECO:0000313" key="3">
    <source>
        <dbReference type="RefSeq" id="XP_022774871.1"/>
    </source>
</evidence>
<protein>
    <submittedName>
        <fullName evidence="3">FK506-binding protein 4</fullName>
    </submittedName>
</protein>
<gene>
    <name evidence="3" type="primary">LOC111316902</name>
</gene>
<feature type="compositionally biased region" description="Basic and acidic residues" evidence="1">
    <location>
        <begin position="103"/>
        <end position="120"/>
    </location>
</feature>
<feature type="compositionally biased region" description="Basic and acidic residues" evidence="1">
    <location>
        <begin position="160"/>
        <end position="169"/>
    </location>
</feature>
<keyword evidence="2" id="KW-1185">Reference proteome</keyword>
<reference evidence="3" key="1">
    <citation type="submission" date="2025-08" db="UniProtKB">
        <authorList>
            <consortium name="RefSeq"/>
        </authorList>
    </citation>
    <scope>IDENTIFICATION</scope>
    <source>
        <tissue evidence="3">Fruit stalk</tissue>
    </source>
</reference>